<dbReference type="EC" id="2.7.11.1" evidence="3"/>
<dbReference type="Gene3D" id="3.30.200.20">
    <property type="entry name" value="Phosphorylase Kinase, domain 1"/>
    <property type="match status" value="1"/>
</dbReference>
<dbReference type="AlphaFoldDB" id="A0A371HLH0"/>
<evidence type="ECO:0000256" key="4">
    <source>
        <dbReference type="ARBA" id="ARBA00022475"/>
    </source>
</evidence>
<dbReference type="PANTHER" id="PTHR47989">
    <property type="entry name" value="OS01G0750732 PROTEIN"/>
    <property type="match status" value="1"/>
</dbReference>
<comment type="catalytic activity">
    <reaction evidence="16">
        <text>L-threonyl-[protein] + ATP = O-phospho-L-threonyl-[protein] + ADP + H(+)</text>
        <dbReference type="Rhea" id="RHEA:46608"/>
        <dbReference type="Rhea" id="RHEA-COMP:11060"/>
        <dbReference type="Rhea" id="RHEA-COMP:11605"/>
        <dbReference type="ChEBI" id="CHEBI:15378"/>
        <dbReference type="ChEBI" id="CHEBI:30013"/>
        <dbReference type="ChEBI" id="CHEBI:30616"/>
        <dbReference type="ChEBI" id="CHEBI:61977"/>
        <dbReference type="ChEBI" id="CHEBI:456216"/>
        <dbReference type="EC" id="2.7.11.1"/>
    </reaction>
</comment>
<evidence type="ECO:0000256" key="18">
    <source>
        <dbReference type="PROSITE-ProRule" id="PRU10141"/>
    </source>
</evidence>
<proteinExistence type="predicted"/>
<dbReference type="EMBL" id="QJKJ01002282">
    <property type="protein sequence ID" value="RDY03532.1"/>
    <property type="molecule type" value="Genomic_DNA"/>
</dbReference>
<dbReference type="InterPro" id="IPR008271">
    <property type="entry name" value="Ser/Thr_kinase_AS"/>
</dbReference>
<sequence length="699" mass="78194">MKSIFLLLLIFMVASNPGSAAPSPNNSICPVAMNYVQTVPWNISACFNFQPLASQNQTRTSLCCQTLLSLFGIALAQNLKKNSLFQLPDLPTSNSCLQHFQSNLTSLSLPNNLVFSCFDPLQFVINRNICAHIQTQQDWLTTLGPTPQLDTACKPDLTDPNQCNTCVAEGYKVQQKLTAIDGNESHSQDCFYFTALYMAGVVNEFGPESKGALSCILILLVNSQHNSSNSHHALVLGLILASLALLVIMLLGLGLYFWYAKRESVENLLAYGDLQEQRFSLRLRPNSMLIWFEFEDLVRATNNFSPQNFIGRGGFGLVYKGVLPDGTMVAVKRLEESDSQGDALFYSEVEIVSNLKHRNLVPLRGCCVVDKEDENHYLEYRRRYLVHDYMPNGSLEDHLFPTKLDNQNTKKSLTWPQRKSIILDVANALVYLHFGVKPAVFHRDIKATNILLDADMRARVGDFGLAKQNSESRSHLNTRVAGTRGYVAPEYALYGQLTEKSDVYSFGVVVLEIMCGRKALELSPSGTPIFLITDWVWSLMKSGNIGEALDASMLGDGNSARNIMERFLLVGVLSSHVMVASRPTILNALKMLEGDIEVPPIPDRPLTHGHYVLYSGDCSGMSSECGFNPSLIDDWTRTIGALMWEKLEYVNARYQYVMPFETRLHLLLAGLALRDVYNRYLPEEELDHCTALRYAVMCL</sequence>
<evidence type="ECO:0000256" key="12">
    <source>
        <dbReference type="ARBA" id="ARBA00022989"/>
    </source>
</evidence>
<dbReference type="Gene3D" id="1.10.510.10">
    <property type="entry name" value="Transferase(Phosphotransferase) domain 1"/>
    <property type="match status" value="1"/>
</dbReference>
<evidence type="ECO:0000256" key="7">
    <source>
        <dbReference type="ARBA" id="ARBA00022692"/>
    </source>
</evidence>
<dbReference type="FunFam" id="3.30.200.20:FF:000542">
    <property type="entry name" value="Receptor-like serine/threonine-protein kinase At4g25390"/>
    <property type="match status" value="1"/>
</dbReference>
<dbReference type="Pfam" id="PF19160">
    <property type="entry name" value="SPARK"/>
    <property type="match status" value="1"/>
</dbReference>
<feature type="signal peptide" evidence="20">
    <location>
        <begin position="1"/>
        <end position="20"/>
    </location>
</feature>
<keyword evidence="15" id="KW-0325">Glycoprotein</keyword>
<evidence type="ECO:0000256" key="17">
    <source>
        <dbReference type="ARBA" id="ARBA00048679"/>
    </source>
</evidence>
<feature type="transmembrane region" description="Helical" evidence="19">
    <location>
        <begin position="233"/>
        <end position="259"/>
    </location>
</feature>
<protein>
    <recommendedName>
        <fullName evidence="3">non-specific serine/threonine protein kinase</fullName>
        <ecNumber evidence="3">2.7.11.1</ecNumber>
    </recommendedName>
</protein>
<accession>A0A371HLH0</accession>
<evidence type="ECO:0000256" key="1">
    <source>
        <dbReference type="ARBA" id="ARBA00004162"/>
    </source>
</evidence>
<dbReference type="PROSITE" id="PS00107">
    <property type="entry name" value="PROTEIN_KINASE_ATP"/>
    <property type="match status" value="1"/>
</dbReference>
<feature type="chain" id="PRO_5017017977" description="non-specific serine/threonine protein kinase" evidence="20">
    <location>
        <begin position="21"/>
        <end position="699"/>
    </location>
</feature>
<comment type="caution">
    <text evidence="22">The sequence shown here is derived from an EMBL/GenBank/DDBJ whole genome shotgun (WGS) entry which is preliminary data.</text>
</comment>
<dbReference type="GO" id="GO:0004674">
    <property type="term" value="F:protein serine/threonine kinase activity"/>
    <property type="evidence" value="ECO:0007669"/>
    <property type="project" value="UniProtKB-KW"/>
</dbReference>
<evidence type="ECO:0000256" key="14">
    <source>
        <dbReference type="ARBA" id="ARBA00023170"/>
    </source>
</evidence>
<dbReference type="Pfam" id="PF00069">
    <property type="entry name" value="Pkinase"/>
    <property type="match status" value="1"/>
</dbReference>
<evidence type="ECO:0000256" key="3">
    <source>
        <dbReference type="ARBA" id="ARBA00012513"/>
    </source>
</evidence>
<evidence type="ECO:0000256" key="20">
    <source>
        <dbReference type="SAM" id="SignalP"/>
    </source>
</evidence>
<dbReference type="PANTHER" id="PTHR47989:SF58">
    <property type="entry name" value="PROTEIN KINASE DOMAIN-CONTAINING PROTEIN"/>
    <property type="match status" value="1"/>
</dbReference>
<keyword evidence="12 19" id="KW-1133">Transmembrane helix</keyword>
<dbReference type="OrthoDB" id="122279at2759"/>
<evidence type="ECO:0000256" key="10">
    <source>
        <dbReference type="ARBA" id="ARBA00022777"/>
    </source>
</evidence>
<feature type="binding site" evidence="18">
    <location>
        <position position="332"/>
    </location>
    <ligand>
        <name>ATP</name>
        <dbReference type="ChEBI" id="CHEBI:30616"/>
    </ligand>
</feature>
<keyword evidence="7 19" id="KW-0812">Transmembrane</keyword>
<dbReference type="Proteomes" id="UP000257109">
    <property type="component" value="Unassembled WGS sequence"/>
</dbReference>
<gene>
    <name evidence="22" type="ORF">CR513_12867</name>
</gene>
<dbReference type="FunFam" id="1.10.510.10:FF:000287">
    <property type="entry name" value="probable LRR receptor-like serine/threonine-protein kinase RKF3"/>
    <property type="match status" value="1"/>
</dbReference>
<feature type="domain" description="Protein kinase" evidence="21">
    <location>
        <begin position="304"/>
        <end position="613"/>
    </location>
</feature>
<evidence type="ECO:0000256" key="15">
    <source>
        <dbReference type="ARBA" id="ARBA00023180"/>
    </source>
</evidence>
<evidence type="ECO:0000256" key="5">
    <source>
        <dbReference type="ARBA" id="ARBA00022527"/>
    </source>
</evidence>
<evidence type="ECO:0000313" key="22">
    <source>
        <dbReference type="EMBL" id="RDY03532.1"/>
    </source>
</evidence>
<evidence type="ECO:0000256" key="13">
    <source>
        <dbReference type="ARBA" id="ARBA00023136"/>
    </source>
</evidence>
<reference evidence="22" key="1">
    <citation type="submission" date="2018-05" db="EMBL/GenBank/DDBJ databases">
        <title>Draft genome of Mucuna pruriens seed.</title>
        <authorList>
            <person name="Nnadi N.E."/>
            <person name="Vos R."/>
            <person name="Hasami M.H."/>
            <person name="Devisetty U.K."/>
            <person name="Aguiy J.C."/>
        </authorList>
    </citation>
    <scope>NUCLEOTIDE SEQUENCE [LARGE SCALE GENOMIC DNA]</scope>
    <source>
        <strain evidence="22">JCA_2017</strain>
    </source>
</reference>
<dbReference type="SMART" id="SM00220">
    <property type="entry name" value="S_TKc"/>
    <property type="match status" value="1"/>
</dbReference>
<evidence type="ECO:0000256" key="2">
    <source>
        <dbReference type="ARBA" id="ARBA00004479"/>
    </source>
</evidence>
<keyword evidence="4" id="KW-1003">Cell membrane</keyword>
<feature type="non-terminal residue" evidence="22">
    <location>
        <position position="1"/>
    </location>
</feature>
<keyword evidence="9 18" id="KW-0547">Nucleotide-binding</keyword>
<keyword evidence="6" id="KW-0808">Transferase</keyword>
<keyword evidence="10" id="KW-0418">Kinase</keyword>
<evidence type="ECO:0000256" key="9">
    <source>
        <dbReference type="ARBA" id="ARBA00022741"/>
    </source>
</evidence>
<evidence type="ECO:0000256" key="16">
    <source>
        <dbReference type="ARBA" id="ARBA00047899"/>
    </source>
</evidence>
<evidence type="ECO:0000256" key="19">
    <source>
        <dbReference type="SAM" id="Phobius"/>
    </source>
</evidence>
<dbReference type="InterPro" id="IPR043891">
    <property type="entry name" value="SPARK"/>
</dbReference>
<dbReference type="SUPFAM" id="SSF56112">
    <property type="entry name" value="Protein kinase-like (PK-like)"/>
    <property type="match status" value="1"/>
</dbReference>
<evidence type="ECO:0000313" key="23">
    <source>
        <dbReference type="Proteomes" id="UP000257109"/>
    </source>
</evidence>
<keyword evidence="13 19" id="KW-0472">Membrane</keyword>
<comment type="catalytic activity">
    <reaction evidence="17">
        <text>L-seryl-[protein] + ATP = O-phospho-L-seryl-[protein] + ADP + H(+)</text>
        <dbReference type="Rhea" id="RHEA:17989"/>
        <dbReference type="Rhea" id="RHEA-COMP:9863"/>
        <dbReference type="Rhea" id="RHEA-COMP:11604"/>
        <dbReference type="ChEBI" id="CHEBI:15378"/>
        <dbReference type="ChEBI" id="CHEBI:29999"/>
        <dbReference type="ChEBI" id="CHEBI:30616"/>
        <dbReference type="ChEBI" id="CHEBI:83421"/>
        <dbReference type="ChEBI" id="CHEBI:456216"/>
        <dbReference type="EC" id="2.7.11.1"/>
    </reaction>
</comment>
<name>A0A371HLH0_MUCPR</name>
<dbReference type="STRING" id="157652.A0A371HLH0"/>
<dbReference type="InterPro" id="IPR011009">
    <property type="entry name" value="Kinase-like_dom_sf"/>
</dbReference>
<evidence type="ECO:0000256" key="6">
    <source>
        <dbReference type="ARBA" id="ARBA00022679"/>
    </source>
</evidence>
<dbReference type="PROSITE" id="PS50011">
    <property type="entry name" value="PROTEIN_KINASE_DOM"/>
    <property type="match status" value="1"/>
</dbReference>
<keyword evidence="11 18" id="KW-0067">ATP-binding</keyword>
<evidence type="ECO:0000256" key="11">
    <source>
        <dbReference type="ARBA" id="ARBA00022840"/>
    </source>
</evidence>
<dbReference type="InterPro" id="IPR000719">
    <property type="entry name" value="Prot_kinase_dom"/>
</dbReference>
<keyword evidence="5" id="KW-0723">Serine/threonine-protein kinase</keyword>
<evidence type="ECO:0000259" key="21">
    <source>
        <dbReference type="PROSITE" id="PS50011"/>
    </source>
</evidence>
<dbReference type="CDD" id="cd14066">
    <property type="entry name" value="STKc_IRAK"/>
    <property type="match status" value="1"/>
</dbReference>
<dbReference type="GO" id="GO:0005886">
    <property type="term" value="C:plasma membrane"/>
    <property type="evidence" value="ECO:0007669"/>
    <property type="project" value="UniProtKB-SubCell"/>
</dbReference>
<comment type="subcellular location">
    <subcellularLocation>
        <location evidence="1">Cell membrane</location>
        <topology evidence="1">Single-pass membrane protein</topology>
    </subcellularLocation>
    <subcellularLocation>
        <location evidence="2">Membrane</location>
        <topology evidence="2">Single-pass type I membrane protein</topology>
    </subcellularLocation>
</comment>
<dbReference type="GO" id="GO:0005524">
    <property type="term" value="F:ATP binding"/>
    <property type="evidence" value="ECO:0007669"/>
    <property type="project" value="UniProtKB-UniRule"/>
</dbReference>
<evidence type="ECO:0000256" key="8">
    <source>
        <dbReference type="ARBA" id="ARBA00022729"/>
    </source>
</evidence>
<keyword evidence="14" id="KW-0675">Receptor</keyword>
<organism evidence="22 23">
    <name type="scientific">Mucuna pruriens</name>
    <name type="common">Velvet bean</name>
    <name type="synonym">Dolichos pruriens</name>
    <dbReference type="NCBI Taxonomy" id="157652"/>
    <lineage>
        <taxon>Eukaryota</taxon>
        <taxon>Viridiplantae</taxon>
        <taxon>Streptophyta</taxon>
        <taxon>Embryophyta</taxon>
        <taxon>Tracheophyta</taxon>
        <taxon>Spermatophyta</taxon>
        <taxon>Magnoliopsida</taxon>
        <taxon>eudicotyledons</taxon>
        <taxon>Gunneridae</taxon>
        <taxon>Pentapetalae</taxon>
        <taxon>rosids</taxon>
        <taxon>fabids</taxon>
        <taxon>Fabales</taxon>
        <taxon>Fabaceae</taxon>
        <taxon>Papilionoideae</taxon>
        <taxon>50 kb inversion clade</taxon>
        <taxon>NPAAA clade</taxon>
        <taxon>indigoferoid/millettioid clade</taxon>
        <taxon>Phaseoleae</taxon>
        <taxon>Mucuna</taxon>
    </lineage>
</organism>
<dbReference type="InterPro" id="IPR017441">
    <property type="entry name" value="Protein_kinase_ATP_BS"/>
</dbReference>
<keyword evidence="8 20" id="KW-0732">Signal</keyword>
<keyword evidence="23" id="KW-1185">Reference proteome</keyword>
<dbReference type="PROSITE" id="PS00108">
    <property type="entry name" value="PROTEIN_KINASE_ST"/>
    <property type="match status" value="1"/>
</dbReference>